<gene>
    <name evidence="1" type="ORF">OOJ09_25960</name>
</gene>
<keyword evidence="2" id="KW-1185">Reference proteome</keyword>
<dbReference type="EMBL" id="JAPFQA010000016">
    <property type="protein sequence ID" value="MCZ8547646.1"/>
    <property type="molecule type" value="Genomic_DNA"/>
</dbReference>
<dbReference type="Proteomes" id="UP001152178">
    <property type="component" value="Unassembled WGS sequence"/>
</dbReference>
<name>A0ABT4R1C7_9HYPH</name>
<evidence type="ECO:0000313" key="2">
    <source>
        <dbReference type="Proteomes" id="UP001152178"/>
    </source>
</evidence>
<reference evidence="1" key="1">
    <citation type="submission" date="2022-11" db="EMBL/GenBank/DDBJ databases">
        <authorList>
            <person name="Coimbra C."/>
        </authorList>
    </citation>
    <scope>NUCLEOTIDE SEQUENCE</scope>
    <source>
        <strain evidence="1">Jales19</strain>
    </source>
</reference>
<sequence length="46" mass="4924">MATRSETAPVKPPVYLKDIVDPAVVQAVEDALDALMARKADASLKK</sequence>
<organism evidence="1 2">
    <name type="scientific">Mesorhizobium qingshengii</name>
    <dbReference type="NCBI Taxonomy" id="1165689"/>
    <lineage>
        <taxon>Bacteria</taxon>
        <taxon>Pseudomonadati</taxon>
        <taxon>Pseudomonadota</taxon>
        <taxon>Alphaproteobacteria</taxon>
        <taxon>Hyphomicrobiales</taxon>
        <taxon>Phyllobacteriaceae</taxon>
        <taxon>Mesorhizobium</taxon>
    </lineage>
</organism>
<accession>A0ABT4R1C7</accession>
<evidence type="ECO:0008006" key="3">
    <source>
        <dbReference type="Google" id="ProtNLM"/>
    </source>
</evidence>
<dbReference type="RefSeq" id="WP_269907918.1">
    <property type="nucleotide sequence ID" value="NZ_JAPFQA010000016.1"/>
</dbReference>
<evidence type="ECO:0000313" key="1">
    <source>
        <dbReference type="EMBL" id="MCZ8547646.1"/>
    </source>
</evidence>
<protein>
    <recommendedName>
        <fullName evidence="3">Transposase</fullName>
    </recommendedName>
</protein>
<proteinExistence type="predicted"/>
<comment type="caution">
    <text evidence="1">The sequence shown here is derived from an EMBL/GenBank/DDBJ whole genome shotgun (WGS) entry which is preliminary data.</text>
</comment>